<proteinExistence type="predicted"/>
<dbReference type="EMBL" id="HACG01041540">
    <property type="protein sequence ID" value="CEK88405.1"/>
    <property type="molecule type" value="Transcribed_RNA"/>
</dbReference>
<feature type="region of interest" description="Disordered" evidence="1">
    <location>
        <begin position="76"/>
        <end position="99"/>
    </location>
</feature>
<feature type="compositionally biased region" description="Acidic residues" evidence="1">
    <location>
        <begin position="1"/>
        <end position="11"/>
    </location>
</feature>
<sequence>MAEEVDMEDVPIESVSNGHSNETDVNIEHANGEQVPEREITLTDHLNKKLLETFLQRLNKNEVPAAVGVNYMTTESEIEEEEIHTNETEWESDVSKAHP</sequence>
<evidence type="ECO:0000313" key="2">
    <source>
        <dbReference type="EMBL" id="CEK88405.1"/>
    </source>
</evidence>
<dbReference type="AlphaFoldDB" id="A0A0B7B8J9"/>
<reference evidence="2" key="1">
    <citation type="submission" date="2014-12" db="EMBL/GenBank/DDBJ databases">
        <title>Insight into the proteome of Arion vulgaris.</title>
        <authorList>
            <person name="Aradska J."/>
            <person name="Bulat T."/>
            <person name="Smidak R."/>
            <person name="Sarate P."/>
            <person name="Gangsoo J."/>
            <person name="Sialana F."/>
            <person name="Bilban M."/>
            <person name="Lubec G."/>
        </authorList>
    </citation>
    <scope>NUCLEOTIDE SEQUENCE</scope>
    <source>
        <tissue evidence="2">Skin</tissue>
    </source>
</reference>
<feature type="compositionally biased region" description="Polar residues" evidence="1">
    <location>
        <begin position="14"/>
        <end position="24"/>
    </location>
</feature>
<name>A0A0B7B8J9_9EUPU</name>
<protein>
    <submittedName>
        <fullName evidence="2">Uncharacterized protein</fullName>
    </submittedName>
</protein>
<organism evidence="2">
    <name type="scientific">Arion vulgaris</name>
    <dbReference type="NCBI Taxonomy" id="1028688"/>
    <lineage>
        <taxon>Eukaryota</taxon>
        <taxon>Metazoa</taxon>
        <taxon>Spiralia</taxon>
        <taxon>Lophotrochozoa</taxon>
        <taxon>Mollusca</taxon>
        <taxon>Gastropoda</taxon>
        <taxon>Heterobranchia</taxon>
        <taxon>Euthyneura</taxon>
        <taxon>Panpulmonata</taxon>
        <taxon>Eupulmonata</taxon>
        <taxon>Stylommatophora</taxon>
        <taxon>Helicina</taxon>
        <taxon>Arionoidea</taxon>
        <taxon>Arionidae</taxon>
        <taxon>Arion</taxon>
    </lineage>
</organism>
<accession>A0A0B7B8J9</accession>
<evidence type="ECO:0000256" key="1">
    <source>
        <dbReference type="SAM" id="MobiDB-lite"/>
    </source>
</evidence>
<feature type="region of interest" description="Disordered" evidence="1">
    <location>
        <begin position="1"/>
        <end position="24"/>
    </location>
</feature>
<feature type="compositionally biased region" description="Basic and acidic residues" evidence="1">
    <location>
        <begin position="83"/>
        <end position="99"/>
    </location>
</feature>
<gene>
    <name evidence="2" type="primary">ORF165101</name>
</gene>